<proteinExistence type="predicted"/>
<evidence type="ECO:0000313" key="1">
    <source>
        <dbReference type="EMBL" id="TWU24875.1"/>
    </source>
</evidence>
<sequence>MSQSIPAKGERNSEFIKLVQRLKDLGQTQEQIAGTLRVSPSHVSRIKKLERPATAGHLKALRASFRRIAKERSAFADASEGPRLLSPFHVDEFSLRRLSATGAVEAFRLLCWARAHDRGLPTTAVNVSKRVFVADGGVDASVRSTHKKHVRGDDIFGVSTGFQIKTGDFSPWQPSVIYKELFGTSKTKAELQNLGSEVQKLLKKRQRYVMVCFGVDLLAKERADAVLHIKKAFAKCGYANANVDVWGQSELLGLFAKYPSLCLRLRGREFDGVCSRDAWADFDDMSQTLRQSPDVAQLCEDLRDQLRSGEVRHLRLLGEPGIGKTRFALELTSADDLAPVTIFARGGDAMLKSSLFSELIQPDDHRVVLFVVDECSQADVASIWNVLKAKSERIKLVSIYHGEDRTRDDQTRRVELPRTDENEVVAILKDHGVGENEARRWAKFCDGCPRVAHAVGANLHSKSGDVLTSPSASLVWDRFLDGYEKTETDLHETRKLILRHVALFERFGFSAPVESEARFIQEMIQRTADRDVTWGKFCEAIKFWRDRKVIQGSTTLYITPRLLHVFLFKDFWKRYGNAFDIAGEMNRMPEALQRWFAEMLKHAHECEPAIDSISQLLGRKGIYPDGSFPDTESDGKLLMSLSESCPDQVLSCLRRTIGEMDSGSIATLVTVRQRIVWTLERIAVWDDHFTRAAELLLRIASVDETNFSNNAVGTFTGLFRLTPGLGATAASPKKRLRVLESALNSKSEAESDIAVKACETALSTGPNSRIIGPEHQGHRPKIRFWMPETYGELWDSYFAVWTLLNDYLSRCPSSERGKVVSAIVKGSHWMTHLPRFASKIAPTFDKLSRDNDADAKNIIAFLQFYLQRNSEKLPSGVAAQFRSLLARLDGDDFPTISKRFIRDLTWEDCHDDDGKKRLDEKLDWLASHAIENPRELEAELPWLICETSNAAFWFARRVCDNDPDRDLLPLILDAYRKQDRIESTTLLCGYLSSIGWTNLDEWEAIVLELAAERRFAEHFSEIVIHSGMTDGVVLKVIELCESGILPKVKLENWWFTDALKSISEPVFRQLIEMQIANATEGRWENSLRMCNQYYVDDLVLPESLIFELLAEPEFNDSRIGNSAGYYWTELATRFIEAYPSRKWDIFKGVLSQERRMLRCIEHHREGLMAQWMADDPSKAWECITEVLDKHEDGRWAITSWLSGAMTSSWGDSVSGPIQHLPSADIFSWVDVDRDGRSYWLCQALPKTLDKSPAGRLTRDFVARYCDDESDHNSLLSHFRSRSWCGKASENCRKLRDEAREWLKDERDRIVIGWIEDYIESLDHEIEQAEIEEERDFRYS</sequence>
<reference evidence="1 2" key="1">
    <citation type="submission" date="2019-02" db="EMBL/GenBank/DDBJ databases">
        <title>Deep-cultivation of Planctomycetes and their phenomic and genomic characterization uncovers novel biology.</title>
        <authorList>
            <person name="Wiegand S."/>
            <person name="Jogler M."/>
            <person name="Boedeker C."/>
            <person name="Pinto D."/>
            <person name="Vollmers J."/>
            <person name="Rivas-Marin E."/>
            <person name="Kohn T."/>
            <person name="Peeters S.H."/>
            <person name="Heuer A."/>
            <person name="Rast P."/>
            <person name="Oberbeckmann S."/>
            <person name="Bunk B."/>
            <person name="Jeske O."/>
            <person name="Meyerdierks A."/>
            <person name="Storesund J.E."/>
            <person name="Kallscheuer N."/>
            <person name="Luecker S."/>
            <person name="Lage O.M."/>
            <person name="Pohl T."/>
            <person name="Merkel B.J."/>
            <person name="Hornburger P."/>
            <person name="Mueller R.-W."/>
            <person name="Bruemmer F."/>
            <person name="Labrenz M."/>
            <person name="Spormann A.M."/>
            <person name="Op Den Camp H."/>
            <person name="Overmann J."/>
            <person name="Amann R."/>
            <person name="Jetten M.S.M."/>
            <person name="Mascher T."/>
            <person name="Medema M.H."/>
            <person name="Devos D.P."/>
            <person name="Kaster A.-K."/>
            <person name="Ovreas L."/>
            <person name="Rohde M."/>
            <person name="Galperin M.Y."/>
            <person name="Jogler C."/>
        </authorList>
    </citation>
    <scope>NUCLEOTIDE SEQUENCE [LARGE SCALE GENOMIC DNA]</scope>
    <source>
        <strain evidence="1 2">Pla52o</strain>
    </source>
</reference>
<dbReference type="SUPFAM" id="SSF52540">
    <property type="entry name" value="P-loop containing nucleoside triphosphate hydrolases"/>
    <property type="match status" value="1"/>
</dbReference>
<dbReference type="CDD" id="cd00093">
    <property type="entry name" value="HTH_XRE"/>
    <property type="match status" value="1"/>
</dbReference>
<gene>
    <name evidence="1" type="ORF">Pla52o_11710</name>
</gene>
<comment type="caution">
    <text evidence="1">The sequence shown here is derived from an EMBL/GenBank/DDBJ whole genome shotgun (WGS) entry which is preliminary data.</text>
</comment>
<protein>
    <submittedName>
        <fullName evidence="1">Uncharacterized protein</fullName>
    </submittedName>
</protein>
<evidence type="ECO:0000313" key="2">
    <source>
        <dbReference type="Proteomes" id="UP000316304"/>
    </source>
</evidence>
<name>A0A5C6CLC3_9BACT</name>
<keyword evidence="2" id="KW-1185">Reference proteome</keyword>
<dbReference type="InterPro" id="IPR027417">
    <property type="entry name" value="P-loop_NTPase"/>
</dbReference>
<organism evidence="1 2">
    <name type="scientific">Novipirellula galeiformis</name>
    <dbReference type="NCBI Taxonomy" id="2528004"/>
    <lineage>
        <taxon>Bacteria</taxon>
        <taxon>Pseudomonadati</taxon>
        <taxon>Planctomycetota</taxon>
        <taxon>Planctomycetia</taxon>
        <taxon>Pirellulales</taxon>
        <taxon>Pirellulaceae</taxon>
        <taxon>Novipirellula</taxon>
    </lineage>
</organism>
<dbReference type="Proteomes" id="UP000316304">
    <property type="component" value="Unassembled WGS sequence"/>
</dbReference>
<dbReference type="EMBL" id="SJPT01000002">
    <property type="protein sequence ID" value="TWU24875.1"/>
    <property type="molecule type" value="Genomic_DNA"/>
</dbReference>
<accession>A0A5C6CLC3</accession>
<dbReference type="InterPro" id="IPR001387">
    <property type="entry name" value="Cro/C1-type_HTH"/>
</dbReference>